<reference evidence="3 4" key="1">
    <citation type="journal article" date="2017" name="Eur. J. Clin. Microbiol. Infect. Dis.">
        <title>Uncommonly isolated clinical Pseudomonas: identification and phylogenetic assignation.</title>
        <authorList>
            <person name="Mulet M."/>
            <person name="Gomila M."/>
            <person name="Ramirez A."/>
            <person name="Cardew S."/>
            <person name="Moore E.R."/>
            <person name="Lalucat J."/>
            <person name="Garcia-Valdes E."/>
        </authorList>
    </citation>
    <scope>NUCLEOTIDE SEQUENCE [LARGE SCALE GENOMIC DNA]</scope>
    <source>
        <strain evidence="3 4">SD129</strain>
    </source>
</reference>
<keyword evidence="4" id="KW-1185">Reference proteome</keyword>
<protein>
    <recommendedName>
        <fullName evidence="5">Secreted protein</fullName>
    </recommendedName>
</protein>
<accession>A0A5R9QCL8</accession>
<dbReference type="AlphaFoldDB" id="A0A5R9QCL8"/>
<feature type="signal peptide" evidence="2">
    <location>
        <begin position="1"/>
        <end position="20"/>
    </location>
</feature>
<feature type="region of interest" description="Disordered" evidence="1">
    <location>
        <begin position="80"/>
        <end position="101"/>
    </location>
</feature>
<name>A0A5R9QCL8_9GAMM</name>
<dbReference type="EMBL" id="QLAG01000016">
    <property type="protein sequence ID" value="TLX62877.1"/>
    <property type="molecule type" value="Genomic_DNA"/>
</dbReference>
<comment type="caution">
    <text evidence="3">The sequence shown here is derived from an EMBL/GenBank/DDBJ whole genome shotgun (WGS) entry which is preliminary data.</text>
</comment>
<dbReference type="RefSeq" id="WP_138409453.1">
    <property type="nucleotide sequence ID" value="NZ_QLAE01000027.1"/>
</dbReference>
<evidence type="ECO:0000313" key="4">
    <source>
        <dbReference type="Proteomes" id="UP000306753"/>
    </source>
</evidence>
<organism evidence="3 4">
    <name type="scientific">Stutzerimonas nosocomialis</name>
    <dbReference type="NCBI Taxonomy" id="1056496"/>
    <lineage>
        <taxon>Bacteria</taxon>
        <taxon>Pseudomonadati</taxon>
        <taxon>Pseudomonadota</taxon>
        <taxon>Gammaproteobacteria</taxon>
        <taxon>Pseudomonadales</taxon>
        <taxon>Pseudomonadaceae</taxon>
        <taxon>Stutzerimonas</taxon>
    </lineage>
</organism>
<evidence type="ECO:0008006" key="5">
    <source>
        <dbReference type="Google" id="ProtNLM"/>
    </source>
</evidence>
<dbReference type="Proteomes" id="UP000306753">
    <property type="component" value="Unassembled WGS sequence"/>
</dbReference>
<proteinExistence type="predicted"/>
<gene>
    <name evidence="3" type="ORF">DN820_13875</name>
</gene>
<feature type="chain" id="PRO_5024352015" description="Secreted protein" evidence="2">
    <location>
        <begin position="21"/>
        <end position="101"/>
    </location>
</feature>
<evidence type="ECO:0000256" key="1">
    <source>
        <dbReference type="SAM" id="MobiDB-lite"/>
    </source>
</evidence>
<keyword evidence="2" id="KW-0732">Signal</keyword>
<sequence length="101" mass="10601">MKRFAMLATAALLASPAAFAADKDLCQINMQEIQDNMTTSQATLGEPARSQVEEYTNQAREAQQAGDTEKCITLTTQALQRLKGPGSSESGTAGSSSGTSN</sequence>
<evidence type="ECO:0000256" key="2">
    <source>
        <dbReference type="SAM" id="SignalP"/>
    </source>
</evidence>
<feature type="compositionally biased region" description="Low complexity" evidence="1">
    <location>
        <begin position="84"/>
        <end position="101"/>
    </location>
</feature>
<evidence type="ECO:0000313" key="3">
    <source>
        <dbReference type="EMBL" id="TLX62877.1"/>
    </source>
</evidence>
<dbReference type="OrthoDB" id="7026422at2"/>